<dbReference type="InterPro" id="IPR011864">
    <property type="entry name" value="Phosphate_PstC"/>
</dbReference>
<proteinExistence type="inferred from homology"/>
<dbReference type="GO" id="GO:0006817">
    <property type="term" value="P:phosphate ion transport"/>
    <property type="evidence" value="ECO:0007669"/>
    <property type="project" value="UniProtKB-KW"/>
</dbReference>
<evidence type="ECO:0000256" key="4">
    <source>
        <dbReference type="ARBA" id="ARBA00022475"/>
    </source>
</evidence>
<feature type="transmembrane region" description="Helical" evidence="9">
    <location>
        <begin position="220"/>
        <end position="242"/>
    </location>
</feature>
<comment type="function">
    <text evidence="10">Part of the binding-protein-dependent transport system for phosphate; probably responsible for the translocation of the substrate across the membrane.</text>
</comment>
<evidence type="ECO:0000256" key="1">
    <source>
        <dbReference type="ARBA" id="ARBA00004651"/>
    </source>
</evidence>
<feature type="transmembrane region" description="Helical" evidence="9">
    <location>
        <begin position="248"/>
        <end position="267"/>
    </location>
</feature>
<evidence type="ECO:0000256" key="7">
    <source>
        <dbReference type="ARBA" id="ARBA00022989"/>
    </source>
</evidence>
<keyword evidence="8 9" id="KW-0472">Membrane</keyword>
<keyword evidence="5 10" id="KW-0592">Phosphate transport</keyword>
<dbReference type="Pfam" id="PF00528">
    <property type="entry name" value="BPD_transp_1"/>
    <property type="match status" value="1"/>
</dbReference>
<feature type="domain" description="ABC transmembrane type-1" evidence="11">
    <location>
        <begin position="81"/>
        <end position="309"/>
    </location>
</feature>
<dbReference type="InterPro" id="IPR051124">
    <property type="entry name" value="Phosphate_Transport_Permease"/>
</dbReference>
<keyword evidence="7 9" id="KW-1133">Transmembrane helix</keyword>
<comment type="caution">
    <text evidence="12">The sequence shown here is derived from an EMBL/GenBank/DDBJ whole genome shotgun (WGS) entry which is preliminary data.</text>
</comment>
<feature type="transmembrane region" description="Helical" evidence="9">
    <location>
        <begin position="288"/>
        <end position="313"/>
    </location>
</feature>
<keyword evidence="3 9" id="KW-0813">Transport</keyword>
<sequence length="321" mass="33926">MSADTATAAPTKQAKKGTVVRPGDRIFSFLALAAGVLILAILAGVAFFLFLQSTDTIKASFDDPSTITGGRGFLPYVFPLIIGTLISAIISLIVATPFAIGIALFTTHMAPRKLAPVLGYTIDLLAAIPSVVYGLWGLALSSSFVPLYEWFAKYLGWIPIFSADDDGAVSQTGRTLLTASLVLSIMILPIITSLVREVFLQTPRLQEEAALALGATRWEMIRMAVLPFGISGIVSAVMLGLGRALGETMAVAMVLSSGGLIVSLLLSGNQTIAAEIAQNFPEAAGLRMSELISIGLVLFTITLVVNMTARWIVARTTVKGH</sequence>
<organism evidence="12 13">
    <name type="scientific">Corynebacterium urealyticum</name>
    <dbReference type="NCBI Taxonomy" id="43771"/>
    <lineage>
        <taxon>Bacteria</taxon>
        <taxon>Bacillati</taxon>
        <taxon>Actinomycetota</taxon>
        <taxon>Actinomycetes</taxon>
        <taxon>Mycobacteriales</taxon>
        <taxon>Corynebacteriaceae</taxon>
        <taxon>Corynebacterium</taxon>
    </lineage>
</organism>
<accession>A0A5D4FXY0</accession>
<dbReference type="NCBIfam" id="TIGR02138">
    <property type="entry name" value="phosphate_pstC"/>
    <property type="match status" value="1"/>
</dbReference>
<evidence type="ECO:0000256" key="6">
    <source>
        <dbReference type="ARBA" id="ARBA00022692"/>
    </source>
</evidence>
<comment type="similarity">
    <text evidence="2 10">Belongs to the binding-protein-dependent transport system permease family. CysTW subfamily.</text>
</comment>
<dbReference type="PROSITE" id="PS50928">
    <property type="entry name" value="ABC_TM1"/>
    <property type="match status" value="1"/>
</dbReference>
<dbReference type="PANTHER" id="PTHR30425:SF1">
    <property type="entry name" value="PHOSPHATE TRANSPORT SYSTEM PERMEASE PROTEIN PSTC"/>
    <property type="match status" value="1"/>
</dbReference>
<evidence type="ECO:0000256" key="10">
    <source>
        <dbReference type="RuleBase" id="RU363054"/>
    </source>
</evidence>
<dbReference type="GO" id="GO:0005315">
    <property type="term" value="F:phosphate transmembrane transporter activity"/>
    <property type="evidence" value="ECO:0007669"/>
    <property type="project" value="InterPro"/>
</dbReference>
<keyword evidence="4 10" id="KW-1003">Cell membrane</keyword>
<evidence type="ECO:0000256" key="8">
    <source>
        <dbReference type="ARBA" id="ARBA00023136"/>
    </source>
</evidence>
<dbReference type="Gene3D" id="1.10.3720.10">
    <property type="entry name" value="MetI-like"/>
    <property type="match status" value="1"/>
</dbReference>
<evidence type="ECO:0000256" key="3">
    <source>
        <dbReference type="ARBA" id="ARBA00022448"/>
    </source>
</evidence>
<dbReference type="RefSeq" id="WP_070759081.1">
    <property type="nucleotide sequence ID" value="NZ_VSZI01000001.1"/>
</dbReference>
<dbReference type="CDD" id="cd06261">
    <property type="entry name" value="TM_PBP2"/>
    <property type="match status" value="1"/>
</dbReference>
<evidence type="ECO:0000313" key="13">
    <source>
        <dbReference type="Proteomes" id="UP000324726"/>
    </source>
</evidence>
<gene>
    <name evidence="12" type="primary">pstC</name>
    <name evidence="12" type="ORF">FYJ87_07305</name>
</gene>
<feature type="transmembrane region" description="Helical" evidence="9">
    <location>
        <begin position="117"/>
        <end position="139"/>
    </location>
</feature>
<evidence type="ECO:0000256" key="2">
    <source>
        <dbReference type="ARBA" id="ARBA00007069"/>
    </source>
</evidence>
<feature type="transmembrane region" description="Helical" evidence="9">
    <location>
        <begin position="26"/>
        <end position="51"/>
    </location>
</feature>
<dbReference type="SUPFAM" id="SSF161098">
    <property type="entry name" value="MetI-like"/>
    <property type="match status" value="1"/>
</dbReference>
<dbReference type="AlphaFoldDB" id="A0A5D4FXY0"/>
<evidence type="ECO:0000256" key="9">
    <source>
        <dbReference type="RuleBase" id="RU363032"/>
    </source>
</evidence>
<evidence type="ECO:0000313" key="12">
    <source>
        <dbReference type="EMBL" id="TYR20724.1"/>
    </source>
</evidence>
<evidence type="ECO:0000259" key="11">
    <source>
        <dbReference type="PROSITE" id="PS50928"/>
    </source>
</evidence>
<feature type="transmembrane region" description="Helical" evidence="9">
    <location>
        <begin position="76"/>
        <end position="105"/>
    </location>
</feature>
<dbReference type="PANTHER" id="PTHR30425">
    <property type="entry name" value="PHOSPHATE TRANSPORT SYSTEM PERMEASE PROTEIN PST"/>
    <property type="match status" value="1"/>
</dbReference>
<reference evidence="12 13" key="1">
    <citation type="submission" date="2019-08" db="EMBL/GenBank/DDBJ databases">
        <title>Draft genome of C. urealyticum strain VH4248.</title>
        <authorList>
            <person name="Navas J."/>
        </authorList>
    </citation>
    <scope>NUCLEOTIDE SEQUENCE [LARGE SCALE GENOMIC DNA]</scope>
    <source>
        <strain evidence="12 13">VH4248</strain>
    </source>
</reference>
<dbReference type="InterPro" id="IPR035906">
    <property type="entry name" value="MetI-like_sf"/>
</dbReference>
<dbReference type="GO" id="GO:0005886">
    <property type="term" value="C:plasma membrane"/>
    <property type="evidence" value="ECO:0007669"/>
    <property type="project" value="UniProtKB-SubCell"/>
</dbReference>
<dbReference type="InterPro" id="IPR000515">
    <property type="entry name" value="MetI-like"/>
</dbReference>
<dbReference type="Proteomes" id="UP000324726">
    <property type="component" value="Unassembled WGS sequence"/>
</dbReference>
<feature type="transmembrane region" description="Helical" evidence="9">
    <location>
        <begin position="176"/>
        <end position="199"/>
    </location>
</feature>
<keyword evidence="6 9" id="KW-0812">Transmembrane</keyword>
<protein>
    <recommendedName>
        <fullName evidence="10">Phosphate transport system permease protein</fullName>
    </recommendedName>
</protein>
<evidence type="ECO:0000256" key="5">
    <source>
        <dbReference type="ARBA" id="ARBA00022592"/>
    </source>
</evidence>
<name>A0A5D4FXY0_9CORY</name>
<dbReference type="EMBL" id="VSZI01000001">
    <property type="protein sequence ID" value="TYR20724.1"/>
    <property type="molecule type" value="Genomic_DNA"/>
</dbReference>
<comment type="subcellular location">
    <subcellularLocation>
        <location evidence="1 9">Cell membrane</location>
        <topology evidence="1 9">Multi-pass membrane protein</topology>
    </subcellularLocation>
</comment>